<dbReference type="Proteomes" id="UP000663873">
    <property type="component" value="Unassembled WGS sequence"/>
</dbReference>
<keyword evidence="1" id="KW-0175">Coiled coil</keyword>
<dbReference type="PANTHER" id="PTHR21301">
    <property type="entry name" value="REVERSE TRANSCRIPTASE"/>
    <property type="match status" value="1"/>
</dbReference>
<evidence type="ECO:0000256" key="2">
    <source>
        <dbReference type="SAM" id="MobiDB-lite"/>
    </source>
</evidence>
<dbReference type="PROSITE" id="PS50878">
    <property type="entry name" value="RT_POL"/>
    <property type="match status" value="1"/>
</dbReference>
<evidence type="ECO:0000256" key="1">
    <source>
        <dbReference type="SAM" id="Coils"/>
    </source>
</evidence>
<name>A0A820XKY1_9BILA</name>
<keyword evidence="5" id="KW-1185">Reference proteome</keyword>
<reference evidence="4" key="1">
    <citation type="submission" date="2021-02" db="EMBL/GenBank/DDBJ databases">
        <authorList>
            <person name="Nowell W R."/>
        </authorList>
    </citation>
    <scope>NUCLEOTIDE SEQUENCE</scope>
</reference>
<dbReference type="AlphaFoldDB" id="A0A820XKY1"/>
<evidence type="ECO:0000313" key="4">
    <source>
        <dbReference type="EMBL" id="CAF4536135.1"/>
    </source>
</evidence>
<gene>
    <name evidence="4" type="ORF">UJA718_LOCUS28489</name>
</gene>
<evidence type="ECO:0000313" key="5">
    <source>
        <dbReference type="Proteomes" id="UP000663873"/>
    </source>
</evidence>
<feature type="non-terminal residue" evidence="4">
    <location>
        <position position="1216"/>
    </location>
</feature>
<proteinExistence type="predicted"/>
<feature type="coiled-coil region" evidence="1">
    <location>
        <begin position="315"/>
        <end position="342"/>
    </location>
</feature>
<accession>A0A820XKY1</accession>
<dbReference type="EMBL" id="CAJOBP010008502">
    <property type="protein sequence ID" value="CAF4536135.1"/>
    <property type="molecule type" value="Genomic_DNA"/>
</dbReference>
<feature type="compositionally biased region" description="Basic residues" evidence="2">
    <location>
        <begin position="132"/>
        <end position="156"/>
    </location>
</feature>
<feature type="compositionally biased region" description="Basic and acidic residues" evidence="2">
    <location>
        <begin position="179"/>
        <end position="193"/>
    </location>
</feature>
<dbReference type="InterPro" id="IPR058912">
    <property type="entry name" value="HTH_animal"/>
</dbReference>
<feature type="compositionally biased region" description="Basic and acidic residues" evidence="2">
    <location>
        <begin position="158"/>
        <end position="169"/>
    </location>
</feature>
<dbReference type="Pfam" id="PF26215">
    <property type="entry name" value="HTH_animal"/>
    <property type="match status" value="1"/>
</dbReference>
<evidence type="ECO:0000259" key="3">
    <source>
        <dbReference type="PROSITE" id="PS50878"/>
    </source>
</evidence>
<feature type="non-terminal residue" evidence="4">
    <location>
        <position position="1"/>
    </location>
</feature>
<protein>
    <recommendedName>
        <fullName evidence="3">Reverse transcriptase domain-containing protein</fullName>
    </recommendedName>
</protein>
<sequence>IENVEIRQLLQKQSRELIQQAKADFCTLILKTAEDQRTRAQLNYDNQKEKLYDIHHNALDDTILPLKMIDLITERCRMIGERIQSINSNERQSLFLINKLSKPLWDLRTLTPTTMNNQQQQQQQQQQENTSKRTKLHRRQCHGNRKLRRFKKKCRQRGMNDEEIQRLIQDRQQQQQQPRQKESDIQMKETNDIELRQSKNVTRKISKTKRKLKKKIKKCKKLKVASTKFNRRLPMYLKKEPSILMQSVRLHLQQKLTNKKHQQFIYQRIPLLDQQYRLGQYRFLWQTYLTLGSLSNFWPMCIQKKLKSTNNESSVQYIEHRLNELEKEYHECINELKKQAELCPIKMGPFDILNQKLKEFVRLQRTRFTEKLNAQLTRYKNYIHENELYKTLLSHIHTDEQKSTIDQLIFIRERQLEIFENYLRLETRVSMECLPKVFKRIENSIQSIRYRPRLRNFLSIQYQQKRYKLIQETKRHFLNIYLHSYEIQYQQRENEYQQLFKEFESKNNLSNNESILLEGFHRYMNYRIDRLKQLIYYEQIPIFQKKLRHQRQRLKRKRKFLKQIPVSPHVILDLRRHPFTTNELKYLSRGPSYIRPNQSTLRPIKQRDKQIKKEIDEMLNKIKNTLVNATRDGYPSIPKTTTMYKSYEDRLRTCLTLEYMKPLPLMNQLRARRELKWIKSIRRKLKKHKLILRQTDKSGVFHIGRRRDYERKAYLYRTTTGAYEELSTNPLNDIFHRVTNLLNQLRSQNRIRERQKSKLIPIQNKTELAYMYFLPKSHKEGTPLRPIINTIHAATTQISKFLDQSLRPLFDRYVRSTTIVDGVDLFHRLDVYIKNGYFKSSTLFVTFDITNLYTMLPQEESLEILAEFLREHGCHQIDGLSIETIIELARLVLKENVFVYDRKFYRQIIGGAMGSPYTLTLANIFMWKWERQTILSKLPCHELYGRYIDDVFFTSNESEITIKEWLDFANQFHPNIKLTYTIGQCLPFLDVLIQNQHGTLYSSVYHKPAAEPTILSYRSDHPRHVFRNVIQTALMRAIRYSSTFEAFNIERRRIRLTLLYNDYPSVYINTQFQQFFLKYLPTFSSILPFIDNEEQFVILREKLLTQPSLKQILFDKSVATVDHIIKDQCIKNDGETTNDKDNKFYKKIFIHSLYESRFRNMQRQIHEIHDSFFNNTIYQDIRLIVGHRNNPNIEFELTRKRPSSSLLKNQPFQKSE</sequence>
<organism evidence="4 5">
    <name type="scientific">Rotaria socialis</name>
    <dbReference type="NCBI Taxonomy" id="392032"/>
    <lineage>
        <taxon>Eukaryota</taxon>
        <taxon>Metazoa</taxon>
        <taxon>Spiralia</taxon>
        <taxon>Gnathifera</taxon>
        <taxon>Rotifera</taxon>
        <taxon>Eurotatoria</taxon>
        <taxon>Bdelloidea</taxon>
        <taxon>Philodinida</taxon>
        <taxon>Philodinidae</taxon>
        <taxon>Rotaria</taxon>
    </lineage>
</organism>
<dbReference type="PANTHER" id="PTHR21301:SF10">
    <property type="entry name" value="REVERSE TRANSCRIPTASE DOMAIN-CONTAINING PROTEIN"/>
    <property type="match status" value="1"/>
</dbReference>
<comment type="caution">
    <text evidence="4">The sequence shown here is derived from an EMBL/GenBank/DDBJ whole genome shotgun (WGS) entry which is preliminary data.</text>
</comment>
<feature type="domain" description="Reverse transcriptase" evidence="3">
    <location>
        <begin position="755"/>
        <end position="1004"/>
    </location>
</feature>
<dbReference type="InterPro" id="IPR000477">
    <property type="entry name" value="RT_dom"/>
</dbReference>
<feature type="region of interest" description="Disordered" evidence="2">
    <location>
        <begin position="115"/>
        <end position="193"/>
    </location>
</feature>
<feature type="compositionally biased region" description="Low complexity" evidence="2">
    <location>
        <begin position="118"/>
        <end position="127"/>
    </location>
</feature>